<dbReference type="Proteomes" id="UP000789920">
    <property type="component" value="Unassembled WGS sequence"/>
</dbReference>
<proteinExistence type="predicted"/>
<feature type="non-terminal residue" evidence="1">
    <location>
        <position position="1"/>
    </location>
</feature>
<feature type="non-terminal residue" evidence="1">
    <location>
        <position position="51"/>
    </location>
</feature>
<reference evidence="1" key="1">
    <citation type="submission" date="2021-06" db="EMBL/GenBank/DDBJ databases">
        <authorList>
            <person name="Kallberg Y."/>
            <person name="Tangrot J."/>
            <person name="Rosling A."/>
        </authorList>
    </citation>
    <scope>NUCLEOTIDE SEQUENCE</scope>
    <source>
        <strain evidence="1">MA461A</strain>
    </source>
</reference>
<evidence type="ECO:0000313" key="2">
    <source>
        <dbReference type="Proteomes" id="UP000789920"/>
    </source>
</evidence>
<keyword evidence="2" id="KW-1185">Reference proteome</keyword>
<organism evidence="1 2">
    <name type="scientific">Racocetra persica</name>
    <dbReference type="NCBI Taxonomy" id="160502"/>
    <lineage>
        <taxon>Eukaryota</taxon>
        <taxon>Fungi</taxon>
        <taxon>Fungi incertae sedis</taxon>
        <taxon>Mucoromycota</taxon>
        <taxon>Glomeromycotina</taxon>
        <taxon>Glomeromycetes</taxon>
        <taxon>Diversisporales</taxon>
        <taxon>Gigasporaceae</taxon>
        <taxon>Racocetra</taxon>
    </lineage>
</organism>
<evidence type="ECO:0000313" key="1">
    <source>
        <dbReference type="EMBL" id="CAG8755293.1"/>
    </source>
</evidence>
<accession>A0ACA9QPZ7</accession>
<comment type="caution">
    <text evidence="1">The sequence shown here is derived from an EMBL/GenBank/DDBJ whole genome shotgun (WGS) entry which is preliminary data.</text>
</comment>
<dbReference type="EMBL" id="CAJVQC010033970">
    <property type="protein sequence ID" value="CAG8755293.1"/>
    <property type="molecule type" value="Genomic_DNA"/>
</dbReference>
<gene>
    <name evidence="1" type="ORF">RPERSI_LOCUS14613</name>
</gene>
<sequence>EVEDIVKATRGLARTSLAQIMINCSNEDSESEIEDVEQNNKKRFKNQKKAR</sequence>
<name>A0ACA9QPZ7_9GLOM</name>
<protein>
    <submittedName>
        <fullName evidence="1">23944_t:CDS:1</fullName>
    </submittedName>
</protein>